<evidence type="ECO:0000256" key="5">
    <source>
        <dbReference type="ARBA" id="ARBA00023136"/>
    </source>
</evidence>
<accession>A0A250IHE0</accession>
<feature type="transmembrane region" description="Helical" evidence="6">
    <location>
        <begin position="196"/>
        <end position="215"/>
    </location>
</feature>
<feature type="transmembrane region" description="Helical" evidence="6">
    <location>
        <begin position="18"/>
        <end position="36"/>
    </location>
</feature>
<comment type="subcellular location">
    <subcellularLocation>
        <location evidence="1 6">Cell membrane</location>
        <topology evidence="1 6">Multi-pass membrane protein</topology>
    </subcellularLocation>
</comment>
<dbReference type="OrthoDB" id="5497811at2"/>
<evidence type="ECO:0000313" key="8">
    <source>
        <dbReference type="EMBL" id="ATB30581.1"/>
    </source>
</evidence>
<dbReference type="PANTHER" id="PTHR12677">
    <property type="entry name" value="GOLGI APPARATUS MEMBRANE PROTEIN TVP38-RELATED"/>
    <property type="match status" value="1"/>
</dbReference>
<keyword evidence="9" id="KW-1185">Reference proteome</keyword>
<feature type="domain" description="VTT" evidence="7">
    <location>
        <begin position="72"/>
        <end position="188"/>
    </location>
</feature>
<evidence type="ECO:0000313" key="9">
    <source>
        <dbReference type="Proteomes" id="UP000217289"/>
    </source>
</evidence>
<feature type="transmembrane region" description="Helical" evidence="6">
    <location>
        <begin position="48"/>
        <end position="70"/>
    </location>
</feature>
<feature type="transmembrane region" description="Helical" evidence="6">
    <location>
        <begin position="165"/>
        <end position="184"/>
    </location>
</feature>
<dbReference type="InterPro" id="IPR032816">
    <property type="entry name" value="VTT_dom"/>
</dbReference>
<dbReference type="PANTHER" id="PTHR12677:SF59">
    <property type="entry name" value="GOLGI APPARATUS MEMBRANE PROTEIN TVP38-RELATED"/>
    <property type="match status" value="1"/>
</dbReference>
<dbReference type="KEGG" id="mbd:MEBOL_004042"/>
<dbReference type="EMBL" id="CP022163">
    <property type="protein sequence ID" value="ATB30581.1"/>
    <property type="molecule type" value="Genomic_DNA"/>
</dbReference>
<evidence type="ECO:0000256" key="3">
    <source>
        <dbReference type="ARBA" id="ARBA00022692"/>
    </source>
</evidence>
<keyword evidence="4 6" id="KW-1133">Transmembrane helix</keyword>
<keyword evidence="5 6" id="KW-0472">Membrane</keyword>
<sequence length="259" mass="27005">MSVLARLRSGKLKLGLKLMAPLCVSVGILVTVRLLGPEFLDQQRLSGYLRPLGHWAPLAFIFLLGVRPAVLLPGQLFAAVGGILFGTVLGTVYSLLGSLLATGLIHLLASRFGRGPMKRLAGHRHDGLQRAARNHGFQVGFLACINSVIPGDVMLAAASASGARYLPLALGAAVGSIPGTLLTTSFGSSLSQGKTWTTLASVAGLLVSLALGVFLGRRLAREMKIEAECSPQEAEARRPAAAASRPLLGKMQQRGAGAV</sequence>
<evidence type="ECO:0000259" key="7">
    <source>
        <dbReference type="Pfam" id="PF09335"/>
    </source>
</evidence>
<name>A0A250IHE0_9BACT</name>
<evidence type="ECO:0000256" key="1">
    <source>
        <dbReference type="ARBA" id="ARBA00004651"/>
    </source>
</evidence>
<organism evidence="8 9">
    <name type="scientific">Melittangium boletus DSM 14713</name>
    <dbReference type="NCBI Taxonomy" id="1294270"/>
    <lineage>
        <taxon>Bacteria</taxon>
        <taxon>Pseudomonadati</taxon>
        <taxon>Myxococcota</taxon>
        <taxon>Myxococcia</taxon>
        <taxon>Myxococcales</taxon>
        <taxon>Cystobacterineae</taxon>
        <taxon>Archangiaceae</taxon>
        <taxon>Melittangium</taxon>
    </lineage>
</organism>
<proteinExistence type="inferred from homology"/>
<keyword evidence="2 6" id="KW-1003">Cell membrane</keyword>
<gene>
    <name evidence="8" type="ORF">MEBOL_004042</name>
</gene>
<dbReference type="Pfam" id="PF09335">
    <property type="entry name" value="VTT_dom"/>
    <property type="match status" value="1"/>
</dbReference>
<evidence type="ECO:0000256" key="6">
    <source>
        <dbReference type="RuleBase" id="RU366058"/>
    </source>
</evidence>
<dbReference type="GO" id="GO:0005886">
    <property type="term" value="C:plasma membrane"/>
    <property type="evidence" value="ECO:0007669"/>
    <property type="project" value="UniProtKB-SubCell"/>
</dbReference>
<reference evidence="8 9" key="1">
    <citation type="submission" date="2017-06" db="EMBL/GenBank/DDBJ databases">
        <authorList>
            <person name="Kim H.J."/>
            <person name="Triplett B.A."/>
        </authorList>
    </citation>
    <scope>NUCLEOTIDE SEQUENCE [LARGE SCALE GENOMIC DNA]</scope>
    <source>
        <strain evidence="8 9">DSM 14713</strain>
    </source>
</reference>
<evidence type="ECO:0000256" key="4">
    <source>
        <dbReference type="ARBA" id="ARBA00022989"/>
    </source>
</evidence>
<dbReference type="AlphaFoldDB" id="A0A250IHE0"/>
<comment type="similarity">
    <text evidence="6">Belongs to the TVP38/TMEM64 family.</text>
</comment>
<dbReference type="Proteomes" id="UP000217289">
    <property type="component" value="Chromosome"/>
</dbReference>
<protein>
    <recommendedName>
        <fullName evidence="6">TVP38/TMEM64 family membrane protein</fullName>
    </recommendedName>
</protein>
<feature type="transmembrane region" description="Helical" evidence="6">
    <location>
        <begin position="76"/>
        <end position="109"/>
    </location>
</feature>
<evidence type="ECO:0000256" key="2">
    <source>
        <dbReference type="ARBA" id="ARBA00022475"/>
    </source>
</evidence>
<dbReference type="InterPro" id="IPR015414">
    <property type="entry name" value="TMEM64"/>
</dbReference>
<keyword evidence="3 6" id="KW-0812">Transmembrane</keyword>